<dbReference type="PIRSF" id="PIRSF000535">
    <property type="entry name" value="1PFK/6PFK/LacC"/>
    <property type="match status" value="1"/>
</dbReference>
<dbReference type="GO" id="GO:0016301">
    <property type="term" value="F:kinase activity"/>
    <property type="evidence" value="ECO:0007669"/>
    <property type="project" value="UniProtKB-KW"/>
</dbReference>
<dbReference type="InterPro" id="IPR017583">
    <property type="entry name" value="Tagatose/fructose_Pkinase"/>
</dbReference>
<comment type="caution">
    <text evidence="8">The sequence shown here is derived from an EMBL/GenBank/DDBJ whole genome shotgun (WGS) entry which is preliminary data.</text>
</comment>
<protein>
    <submittedName>
        <fullName evidence="8">Hexose kinase</fullName>
        <ecNumber evidence="8">2.7.1.-</ecNumber>
    </submittedName>
</protein>
<gene>
    <name evidence="8" type="ORF">WDZ17_09585</name>
</gene>
<dbReference type="PANTHER" id="PTHR46566:SF5">
    <property type="entry name" value="1-PHOSPHOFRUCTOKINASE"/>
    <property type="match status" value="1"/>
</dbReference>
<dbReference type="EMBL" id="JBBIAA010000009">
    <property type="protein sequence ID" value="MEJ5945541.1"/>
    <property type="molecule type" value="Genomic_DNA"/>
</dbReference>
<evidence type="ECO:0000256" key="4">
    <source>
        <dbReference type="ARBA" id="ARBA00022777"/>
    </source>
</evidence>
<sequence length="338" mass="32989">MSPEAVGPATVDVVDVVTLTANPSLDRTVDLGAPLRRGAVQRATASSVEPGGKGVNVARVAAAAGRPVLAVLPADAGDPMLAALAEVGLPARPVPAGGPVRTNTAVTEPDGTTTKVNEAGPVLTTRGAAVLRGAVLAAAAGARWAVLSGSLPPGAPAALYADLVAPLREAGCSVAVDTSGPALAALLGPGAGPEQAPDVVKPNGEELGELTGEDGEALEADPRAAARAARALVDRGVGAVLVTLGARGAVLVTAQGAWSALPPPVVPRSTVGAGDSALAGYVLADLAGLAPDERLRWAVAHGSAAAALPGSALPGPGQVHPDLVEVTELDLTEVPLTP</sequence>
<accession>A0ABU8RKK9</accession>
<proteinExistence type="inferred from homology"/>
<dbReference type="PANTHER" id="PTHR46566">
    <property type="entry name" value="1-PHOSPHOFRUCTOKINASE-RELATED"/>
    <property type="match status" value="1"/>
</dbReference>
<dbReference type="NCBIfam" id="TIGR03168">
    <property type="entry name" value="1-PFK"/>
    <property type="match status" value="1"/>
</dbReference>
<evidence type="ECO:0000256" key="1">
    <source>
        <dbReference type="ARBA" id="ARBA00010688"/>
    </source>
</evidence>
<evidence type="ECO:0000256" key="3">
    <source>
        <dbReference type="ARBA" id="ARBA00022741"/>
    </source>
</evidence>
<dbReference type="Gene3D" id="3.40.1190.20">
    <property type="match status" value="1"/>
</dbReference>
<keyword evidence="9" id="KW-1185">Reference proteome</keyword>
<keyword evidence="5" id="KW-0067">ATP-binding</keyword>
<evidence type="ECO:0000313" key="8">
    <source>
        <dbReference type="EMBL" id="MEJ5945541.1"/>
    </source>
</evidence>
<keyword evidence="2 6" id="KW-0808">Transferase</keyword>
<evidence type="ECO:0000259" key="7">
    <source>
        <dbReference type="Pfam" id="PF00294"/>
    </source>
</evidence>
<reference evidence="8 9" key="1">
    <citation type="journal article" date="2017" name="Int. J. Syst. Evol. Microbiol.">
        <title>Pseudokineococcus basanitobsidens sp. nov., isolated from volcanic rock.</title>
        <authorList>
            <person name="Lee D.W."/>
            <person name="Park M.Y."/>
            <person name="Kim J.J."/>
            <person name="Kim B.S."/>
        </authorList>
    </citation>
    <scope>NUCLEOTIDE SEQUENCE [LARGE SCALE GENOMIC DNA]</scope>
    <source>
        <strain evidence="8 9">DSM 103726</strain>
    </source>
</reference>
<dbReference type="RefSeq" id="WP_339574926.1">
    <property type="nucleotide sequence ID" value="NZ_JBBIAA010000009.1"/>
</dbReference>
<evidence type="ECO:0000256" key="2">
    <source>
        <dbReference type="ARBA" id="ARBA00022679"/>
    </source>
</evidence>
<dbReference type="InterPro" id="IPR029056">
    <property type="entry name" value="Ribokinase-like"/>
</dbReference>
<name>A0ABU8RKK9_9ACTN</name>
<comment type="similarity">
    <text evidence="1">Belongs to the carbohydrate kinase PfkB family.</text>
</comment>
<evidence type="ECO:0000256" key="6">
    <source>
        <dbReference type="PIRNR" id="PIRNR000535"/>
    </source>
</evidence>
<dbReference type="Proteomes" id="UP001387100">
    <property type="component" value="Unassembled WGS sequence"/>
</dbReference>
<evidence type="ECO:0000256" key="5">
    <source>
        <dbReference type="ARBA" id="ARBA00022840"/>
    </source>
</evidence>
<dbReference type="Pfam" id="PF00294">
    <property type="entry name" value="PfkB"/>
    <property type="match status" value="1"/>
</dbReference>
<dbReference type="EC" id="2.7.1.-" evidence="8"/>
<keyword evidence="4 8" id="KW-0418">Kinase</keyword>
<dbReference type="InterPro" id="IPR002139">
    <property type="entry name" value="Ribo/fructo_kinase"/>
</dbReference>
<dbReference type="InterPro" id="IPR011611">
    <property type="entry name" value="PfkB_dom"/>
</dbReference>
<feature type="domain" description="Carbohydrate kinase PfkB" evidence="7">
    <location>
        <begin position="22"/>
        <end position="311"/>
    </location>
</feature>
<dbReference type="PRINTS" id="PR00990">
    <property type="entry name" value="RIBOKINASE"/>
</dbReference>
<organism evidence="8 9">
    <name type="scientific">Pseudokineococcus basanitobsidens</name>
    <dbReference type="NCBI Taxonomy" id="1926649"/>
    <lineage>
        <taxon>Bacteria</taxon>
        <taxon>Bacillati</taxon>
        <taxon>Actinomycetota</taxon>
        <taxon>Actinomycetes</taxon>
        <taxon>Kineosporiales</taxon>
        <taxon>Kineosporiaceae</taxon>
        <taxon>Pseudokineococcus</taxon>
    </lineage>
</organism>
<evidence type="ECO:0000313" key="9">
    <source>
        <dbReference type="Proteomes" id="UP001387100"/>
    </source>
</evidence>
<dbReference type="SUPFAM" id="SSF53613">
    <property type="entry name" value="Ribokinase-like"/>
    <property type="match status" value="1"/>
</dbReference>
<keyword evidence="3" id="KW-0547">Nucleotide-binding</keyword>